<accession>A0A177BE82</accession>
<dbReference type="Proteomes" id="UP000078046">
    <property type="component" value="Unassembled WGS sequence"/>
</dbReference>
<dbReference type="GO" id="GO:0005813">
    <property type="term" value="C:centrosome"/>
    <property type="evidence" value="ECO:0007669"/>
    <property type="project" value="TreeGrafter"/>
</dbReference>
<dbReference type="InterPro" id="IPR043195">
    <property type="entry name" value="TTC12"/>
</dbReference>
<dbReference type="SMART" id="SM00028">
    <property type="entry name" value="TPR"/>
    <property type="match status" value="3"/>
</dbReference>
<name>A0A177BE82_9BILA</name>
<keyword evidence="4" id="KW-1185">Reference proteome</keyword>
<evidence type="ECO:0000256" key="2">
    <source>
        <dbReference type="SAM" id="Coils"/>
    </source>
</evidence>
<dbReference type="GO" id="GO:0007288">
    <property type="term" value="P:sperm axoneme assembly"/>
    <property type="evidence" value="ECO:0007669"/>
    <property type="project" value="TreeGrafter"/>
</dbReference>
<reference evidence="3 4" key="1">
    <citation type="submission" date="2016-04" db="EMBL/GenBank/DDBJ databases">
        <title>The genome of Intoshia linei affirms orthonectids as highly simplified spiralians.</title>
        <authorList>
            <person name="Mikhailov K.V."/>
            <person name="Slusarev G.S."/>
            <person name="Nikitin M.A."/>
            <person name="Logacheva M.D."/>
            <person name="Penin A."/>
            <person name="Aleoshin V."/>
            <person name="Panchin Y.V."/>
        </authorList>
    </citation>
    <scope>NUCLEOTIDE SEQUENCE [LARGE SCALE GENOMIC DNA]</scope>
    <source>
        <strain evidence="3">Intl2013</strain>
        <tissue evidence="3">Whole animal</tissue>
    </source>
</reference>
<feature type="non-terminal residue" evidence="3">
    <location>
        <position position="607"/>
    </location>
</feature>
<sequence length="607" mass="71414">MEQIENDFDNFMERVNELEDIIKGNNKVENETDGLKKNLLKKENKIKSSINKIAFDELEVEKQQSMHDQQVKEIKKELISNKKSSDVWMLDMEADAIARSRRRIENKKKSNELKKIGNECYKNNRFKEAIEYYKRCLVYIKDNMDVYRNCSLAYNKLNKCNESIKYCDMALKMEPNDIKAMYIKSESYFMLENFSEVRNLYQEILQTNNPLASKLINTDKFEYLNIIEKLSENIAIIVKPEIENSFFLKFEKLKAFYKRFESTNSIRLNDTLSFKTEEEIHLFKINDGFGILGKLIKNSTKNKNHSHDNNLLKIIHFVQCYCKNEINSAYIIFKTNILQELNRFSIEITPRNIEINKGIIHLCNILGEYSFYYKKYLPYENFNIIINHNNKNDETMLCALKTMNSFILDNNFSKLLACEILENIDYTKFLIKNLKLYKQDNLNIQILDQFILLWYNSSTIKKICTISQENFKIVAKHGFNLMTHNNSYTVSIGNTTQSVNYFVSVYEKLNEKEKLKYFLIKPVIIKLNETICYKKSTDSVLANSILFLSKIVKDLNINKLQKCLFSGNTIEIDMFVKRLISLGSDSNNKSIKLNSSILLAKMARYID</sequence>
<evidence type="ECO:0000313" key="3">
    <source>
        <dbReference type="EMBL" id="OAF71874.1"/>
    </source>
</evidence>
<dbReference type="InterPro" id="IPR019734">
    <property type="entry name" value="TPR_rpt"/>
</dbReference>
<dbReference type="PANTHER" id="PTHR46540:SF1">
    <property type="entry name" value="TETRATRICOPEPTIDE REPEAT PROTEIN 12"/>
    <property type="match status" value="1"/>
</dbReference>
<feature type="repeat" description="TPR" evidence="1">
    <location>
        <begin position="144"/>
        <end position="177"/>
    </location>
</feature>
<keyword evidence="2" id="KW-0175">Coiled coil</keyword>
<dbReference type="InterPro" id="IPR011990">
    <property type="entry name" value="TPR-like_helical_dom_sf"/>
</dbReference>
<dbReference type="AlphaFoldDB" id="A0A177BE82"/>
<organism evidence="3 4">
    <name type="scientific">Intoshia linei</name>
    <dbReference type="NCBI Taxonomy" id="1819745"/>
    <lineage>
        <taxon>Eukaryota</taxon>
        <taxon>Metazoa</taxon>
        <taxon>Spiralia</taxon>
        <taxon>Lophotrochozoa</taxon>
        <taxon>Mesozoa</taxon>
        <taxon>Orthonectida</taxon>
        <taxon>Rhopaluridae</taxon>
        <taxon>Intoshia</taxon>
    </lineage>
</organism>
<dbReference type="PANTHER" id="PTHR46540">
    <property type="entry name" value="TETRATRICOPEPTIDE REPEAT PROTEIN 12"/>
    <property type="match status" value="1"/>
</dbReference>
<dbReference type="EMBL" id="LWCA01000017">
    <property type="protein sequence ID" value="OAF71874.1"/>
    <property type="molecule type" value="Genomic_DNA"/>
</dbReference>
<dbReference type="OrthoDB" id="629492at2759"/>
<keyword evidence="1" id="KW-0802">TPR repeat</keyword>
<proteinExistence type="predicted"/>
<evidence type="ECO:0000313" key="4">
    <source>
        <dbReference type="Proteomes" id="UP000078046"/>
    </source>
</evidence>
<dbReference type="Gene3D" id="1.25.40.10">
    <property type="entry name" value="Tetratricopeptide repeat domain"/>
    <property type="match status" value="1"/>
</dbReference>
<dbReference type="SUPFAM" id="SSF48452">
    <property type="entry name" value="TPR-like"/>
    <property type="match status" value="1"/>
</dbReference>
<dbReference type="GO" id="GO:0070286">
    <property type="term" value="P:axonemal dynein complex assembly"/>
    <property type="evidence" value="ECO:0007669"/>
    <property type="project" value="TreeGrafter"/>
</dbReference>
<protein>
    <submittedName>
        <fullName evidence="3">TPR repeat protein 12</fullName>
    </submittedName>
</protein>
<dbReference type="PROSITE" id="PS50005">
    <property type="entry name" value="TPR"/>
    <property type="match status" value="1"/>
</dbReference>
<comment type="caution">
    <text evidence="3">The sequence shown here is derived from an EMBL/GenBank/DDBJ whole genome shotgun (WGS) entry which is preliminary data.</text>
</comment>
<feature type="coiled-coil region" evidence="2">
    <location>
        <begin position="1"/>
        <end position="45"/>
    </location>
</feature>
<gene>
    <name evidence="3" type="ORF">A3Q56_00342</name>
</gene>
<dbReference type="GO" id="GO:0005737">
    <property type="term" value="C:cytoplasm"/>
    <property type="evidence" value="ECO:0007669"/>
    <property type="project" value="TreeGrafter"/>
</dbReference>
<evidence type="ECO:0000256" key="1">
    <source>
        <dbReference type="PROSITE-ProRule" id="PRU00339"/>
    </source>
</evidence>